<name>A0ABW7ALT1_9ACTN</name>
<organism evidence="2 3">
    <name type="scientific">Nonomuraea marmarensis</name>
    <dbReference type="NCBI Taxonomy" id="3351344"/>
    <lineage>
        <taxon>Bacteria</taxon>
        <taxon>Bacillati</taxon>
        <taxon>Actinomycetota</taxon>
        <taxon>Actinomycetes</taxon>
        <taxon>Streptosporangiales</taxon>
        <taxon>Streptosporangiaceae</taxon>
        <taxon>Nonomuraea</taxon>
    </lineage>
</organism>
<evidence type="ECO:0000259" key="1">
    <source>
        <dbReference type="Pfam" id="PF08241"/>
    </source>
</evidence>
<gene>
    <name evidence="2" type="ORF">ACFLIM_32795</name>
</gene>
<dbReference type="PANTHER" id="PTHR45036:SF1">
    <property type="entry name" value="METHYLTRANSFERASE LIKE 7A"/>
    <property type="match status" value="1"/>
</dbReference>
<protein>
    <submittedName>
        <fullName evidence="2">Class I SAM-dependent methyltransferase</fullName>
        <ecNumber evidence="2">2.1.1.-</ecNumber>
    </submittedName>
</protein>
<dbReference type="InterPro" id="IPR052356">
    <property type="entry name" value="Thiol_S-MT"/>
</dbReference>
<dbReference type="Proteomes" id="UP001603978">
    <property type="component" value="Unassembled WGS sequence"/>
</dbReference>
<dbReference type="RefSeq" id="WP_393172134.1">
    <property type="nucleotide sequence ID" value="NZ_JBICRM010000025.1"/>
</dbReference>
<dbReference type="Pfam" id="PF08241">
    <property type="entry name" value="Methyltransf_11"/>
    <property type="match status" value="1"/>
</dbReference>
<feature type="domain" description="Methyltransferase type 11" evidence="1">
    <location>
        <begin position="46"/>
        <end position="140"/>
    </location>
</feature>
<dbReference type="CDD" id="cd02440">
    <property type="entry name" value="AdoMet_MTases"/>
    <property type="match status" value="1"/>
</dbReference>
<dbReference type="PANTHER" id="PTHR45036">
    <property type="entry name" value="METHYLTRANSFERASE LIKE 7B"/>
    <property type="match status" value="1"/>
</dbReference>
<sequence length="214" mass="23028">MPMTVTREVKHPIFARTWPWMSRALERAGMDEHRQALLADLSGQVVEIGAGDGVNFAHYPPAVTRVLAVEPEPRLRERASAAAAAAPVPVEVSAGTAEHLPAADASMDAAVFCLVLCSLPDVDAALAEALRVLKPGGRLRFLEHGRADSAGMVRVQRLLDATIWPRLMGGCHTGRDTPAAIERAGFTIVALERYLFPGVRTPLSFHTRGTAVRP</sequence>
<keyword evidence="3" id="KW-1185">Reference proteome</keyword>
<proteinExistence type="predicted"/>
<evidence type="ECO:0000313" key="3">
    <source>
        <dbReference type="Proteomes" id="UP001603978"/>
    </source>
</evidence>
<keyword evidence="2" id="KW-0489">Methyltransferase</keyword>
<accession>A0ABW7ALT1</accession>
<dbReference type="InterPro" id="IPR013216">
    <property type="entry name" value="Methyltransf_11"/>
</dbReference>
<dbReference type="SUPFAM" id="SSF53335">
    <property type="entry name" value="S-adenosyl-L-methionine-dependent methyltransferases"/>
    <property type="match status" value="1"/>
</dbReference>
<evidence type="ECO:0000313" key="2">
    <source>
        <dbReference type="EMBL" id="MFG1707998.1"/>
    </source>
</evidence>
<dbReference type="GO" id="GO:0032259">
    <property type="term" value="P:methylation"/>
    <property type="evidence" value="ECO:0007669"/>
    <property type="project" value="UniProtKB-KW"/>
</dbReference>
<dbReference type="GO" id="GO:0008168">
    <property type="term" value="F:methyltransferase activity"/>
    <property type="evidence" value="ECO:0007669"/>
    <property type="project" value="UniProtKB-KW"/>
</dbReference>
<dbReference type="Gene3D" id="3.40.50.150">
    <property type="entry name" value="Vaccinia Virus protein VP39"/>
    <property type="match status" value="1"/>
</dbReference>
<dbReference type="EC" id="2.1.1.-" evidence="2"/>
<dbReference type="EMBL" id="JBICRM010000025">
    <property type="protein sequence ID" value="MFG1707998.1"/>
    <property type="molecule type" value="Genomic_DNA"/>
</dbReference>
<comment type="caution">
    <text evidence="2">The sequence shown here is derived from an EMBL/GenBank/DDBJ whole genome shotgun (WGS) entry which is preliminary data.</text>
</comment>
<reference evidence="2 3" key="1">
    <citation type="submission" date="2024-10" db="EMBL/GenBank/DDBJ databases">
        <authorList>
            <person name="Topkara A.R."/>
            <person name="Saygin H."/>
        </authorList>
    </citation>
    <scope>NUCLEOTIDE SEQUENCE [LARGE SCALE GENOMIC DNA]</scope>
    <source>
        <strain evidence="2 3">M3C6</strain>
    </source>
</reference>
<dbReference type="InterPro" id="IPR029063">
    <property type="entry name" value="SAM-dependent_MTases_sf"/>
</dbReference>
<keyword evidence="2" id="KW-0808">Transferase</keyword>